<keyword evidence="1" id="KW-0547">Nucleotide-binding</keyword>
<protein>
    <recommendedName>
        <fullName evidence="4">SF3 helicase domain-containing protein</fullName>
    </recommendedName>
</protein>
<keyword evidence="2" id="KW-0378">Hydrolase</keyword>
<dbReference type="AlphaFoldDB" id="A0A0F9MZ35"/>
<dbReference type="PROSITE" id="PS51206">
    <property type="entry name" value="SF3_HELICASE_1"/>
    <property type="match status" value="1"/>
</dbReference>
<evidence type="ECO:0000259" key="4">
    <source>
        <dbReference type="PROSITE" id="PS51206"/>
    </source>
</evidence>
<dbReference type="InterPro" id="IPR006500">
    <property type="entry name" value="Helicase_put_C_phage/plasmid"/>
</dbReference>
<feature type="domain" description="SF3 helicase" evidence="4">
    <location>
        <begin position="82"/>
        <end position="239"/>
    </location>
</feature>
<dbReference type="EMBL" id="LAZR01004882">
    <property type="protein sequence ID" value="KKN04727.1"/>
    <property type="molecule type" value="Genomic_DNA"/>
</dbReference>
<dbReference type="SUPFAM" id="SSF52540">
    <property type="entry name" value="P-loop containing nucleoside triphosphate hydrolases"/>
    <property type="match status" value="1"/>
</dbReference>
<evidence type="ECO:0000313" key="5">
    <source>
        <dbReference type="EMBL" id="KKN04727.1"/>
    </source>
</evidence>
<sequence>KEILTWINDGRKRSRDDFCYDRWIINFSNGYYSVINKTFVPDIENKNKVFFYEIPHEYKKGIHKCPKFSKILSEWLGENSVVKPSDIFEMIGYSMTMNTDMKKAFFIYGEPHTGKSSFQNILGYIIGNKNIASTELQRMTKDQFGTNELLFKVVNMVGDMSDSIVNNLSAFKMVTGGDIYIPAELKNGQRYRFRSTCKVWYNANFLPKIRNEYDRAFFVRWIIMEFPHEFPTETDDSIKAIWETINNDEDEIQGIIHKALEGAIRLYKRGYFRTEISQHTKHIWKYKSDDIYAFIYDKCIRGSDEAIDTIEFAGEFNKYLYKRKKRPLSSYKIKPMLEEHGIFRLRETSGPRNEYYSGIGWKPEPILEFKSLYDDI</sequence>
<gene>
    <name evidence="5" type="ORF">LCGC14_1094360</name>
</gene>
<organism evidence="5">
    <name type="scientific">marine sediment metagenome</name>
    <dbReference type="NCBI Taxonomy" id="412755"/>
    <lineage>
        <taxon>unclassified sequences</taxon>
        <taxon>metagenomes</taxon>
        <taxon>ecological metagenomes</taxon>
    </lineage>
</organism>
<evidence type="ECO:0000256" key="3">
    <source>
        <dbReference type="ARBA" id="ARBA00022840"/>
    </source>
</evidence>
<dbReference type="Pfam" id="PF08706">
    <property type="entry name" value="D5_N"/>
    <property type="match status" value="1"/>
</dbReference>
<dbReference type="InterPro" id="IPR051620">
    <property type="entry name" value="ORF904-like_C"/>
</dbReference>
<dbReference type="InterPro" id="IPR045455">
    <property type="entry name" value="NrS-1_pol-like_helicase"/>
</dbReference>
<accession>A0A0F9MZ35</accession>
<dbReference type="GO" id="GO:0005524">
    <property type="term" value="F:ATP binding"/>
    <property type="evidence" value="ECO:0007669"/>
    <property type="project" value="UniProtKB-KW"/>
</dbReference>
<name>A0A0F9MZ35_9ZZZZ</name>
<dbReference type="InterPro" id="IPR014818">
    <property type="entry name" value="Phage/plasmid_primase_P4_C"/>
</dbReference>
<evidence type="ECO:0000256" key="1">
    <source>
        <dbReference type="ARBA" id="ARBA00022741"/>
    </source>
</evidence>
<reference evidence="5" key="1">
    <citation type="journal article" date="2015" name="Nature">
        <title>Complex archaea that bridge the gap between prokaryotes and eukaryotes.</title>
        <authorList>
            <person name="Spang A."/>
            <person name="Saw J.H."/>
            <person name="Jorgensen S.L."/>
            <person name="Zaremba-Niedzwiedzka K."/>
            <person name="Martijn J."/>
            <person name="Lind A.E."/>
            <person name="van Eijk R."/>
            <person name="Schleper C."/>
            <person name="Guy L."/>
            <person name="Ettema T.J."/>
        </authorList>
    </citation>
    <scope>NUCLEOTIDE SEQUENCE</scope>
</reference>
<dbReference type="InterPro" id="IPR027417">
    <property type="entry name" value="P-loop_NTPase"/>
</dbReference>
<feature type="non-terminal residue" evidence="5">
    <location>
        <position position="1"/>
    </location>
</feature>
<dbReference type="NCBIfam" id="TIGR01613">
    <property type="entry name" value="primase_Cterm"/>
    <property type="match status" value="1"/>
</dbReference>
<dbReference type="Pfam" id="PF19263">
    <property type="entry name" value="DUF5906"/>
    <property type="match status" value="1"/>
</dbReference>
<dbReference type="InterPro" id="IPR014015">
    <property type="entry name" value="Helicase_SF3_DNA-vir"/>
</dbReference>
<keyword evidence="3" id="KW-0067">ATP-binding</keyword>
<comment type="caution">
    <text evidence="5">The sequence shown here is derived from an EMBL/GenBank/DDBJ whole genome shotgun (WGS) entry which is preliminary data.</text>
</comment>
<dbReference type="PANTHER" id="PTHR35372">
    <property type="entry name" value="ATP BINDING PROTEIN-RELATED"/>
    <property type="match status" value="1"/>
</dbReference>
<dbReference type="PANTHER" id="PTHR35372:SF2">
    <property type="entry name" value="SF3 HELICASE DOMAIN-CONTAINING PROTEIN"/>
    <property type="match status" value="1"/>
</dbReference>
<proteinExistence type="predicted"/>
<evidence type="ECO:0000256" key="2">
    <source>
        <dbReference type="ARBA" id="ARBA00022801"/>
    </source>
</evidence>
<dbReference type="Gene3D" id="3.40.50.300">
    <property type="entry name" value="P-loop containing nucleotide triphosphate hydrolases"/>
    <property type="match status" value="1"/>
</dbReference>
<dbReference type="GO" id="GO:0016787">
    <property type="term" value="F:hydrolase activity"/>
    <property type="evidence" value="ECO:0007669"/>
    <property type="project" value="UniProtKB-KW"/>
</dbReference>